<dbReference type="SFLD" id="SFLDG01135">
    <property type="entry name" value="C1.5.6:_HAD__Beta-PGM__Phospha"/>
    <property type="match status" value="1"/>
</dbReference>
<dbReference type="SUPFAM" id="SSF56784">
    <property type="entry name" value="HAD-like"/>
    <property type="match status" value="1"/>
</dbReference>
<protein>
    <recommendedName>
        <fullName evidence="5">phosphoglycolate phosphatase</fullName>
        <ecNumber evidence="5">3.1.3.18</ecNumber>
    </recommendedName>
</protein>
<evidence type="ECO:0000256" key="4">
    <source>
        <dbReference type="ARBA" id="ARBA00006171"/>
    </source>
</evidence>
<dbReference type="PANTHER" id="PTHR43434:SF1">
    <property type="entry name" value="PHOSPHOGLYCOLATE PHOSPHATASE"/>
    <property type="match status" value="1"/>
</dbReference>
<sequence length="223" mass="24842">MSQITNIKLICFDLDGTLVNSVPDLRLALNSMLDDLSLANVNGLIVKTWVGDGITKMVERCLLHVQDKAISDVELTEAVAIFEGYYQQFLNTESGLYPAVKSTLFSLQDKGYKIALITNKAEKFLPELLRYFGINRCFDLLIGGDTLAKNKPDPMQVNHACEYFNVSKSETVMVGDSRNDILAGQNASVKTIALTYGYNFGEPIADMKPDYLINHFDELLTLL</sequence>
<dbReference type="NCBIfam" id="TIGR01549">
    <property type="entry name" value="HAD-SF-IA-v1"/>
    <property type="match status" value="1"/>
</dbReference>
<dbReference type="InterPro" id="IPR050155">
    <property type="entry name" value="HAD-like_hydrolase_sf"/>
</dbReference>
<evidence type="ECO:0000256" key="3">
    <source>
        <dbReference type="ARBA" id="ARBA00004818"/>
    </source>
</evidence>
<keyword evidence="7 10" id="KW-0378">Hydrolase</keyword>
<evidence type="ECO:0000256" key="7">
    <source>
        <dbReference type="ARBA" id="ARBA00022801"/>
    </source>
</evidence>
<evidence type="ECO:0000256" key="5">
    <source>
        <dbReference type="ARBA" id="ARBA00013078"/>
    </source>
</evidence>
<name>A0ABU9H6X4_9GAMM</name>
<evidence type="ECO:0000256" key="6">
    <source>
        <dbReference type="ARBA" id="ARBA00022723"/>
    </source>
</evidence>
<dbReference type="InterPro" id="IPR023214">
    <property type="entry name" value="HAD_sf"/>
</dbReference>
<dbReference type="PANTHER" id="PTHR43434">
    <property type="entry name" value="PHOSPHOGLYCOLATE PHOSPHATASE"/>
    <property type="match status" value="1"/>
</dbReference>
<comment type="catalytic activity">
    <reaction evidence="1">
        <text>2-phosphoglycolate + H2O = glycolate + phosphate</text>
        <dbReference type="Rhea" id="RHEA:14369"/>
        <dbReference type="ChEBI" id="CHEBI:15377"/>
        <dbReference type="ChEBI" id="CHEBI:29805"/>
        <dbReference type="ChEBI" id="CHEBI:43474"/>
        <dbReference type="ChEBI" id="CHEBI:58033"/>
        <dbReference type="EC" id="3.1.3.18"/>
    </reaction>
</comment>
<dbReference type="InterPro" id="IPR006439">
    <property type="entry name" value="HAD-SF_hydro_IA"/>
</dbReference>
<dbReference type="RefSeq" id="WP_341626396.1">
    <property type="nucleotide sequence ID" value="NZ_JBAKBA010000001.1"/>
</dbReference>
<dbReference type="InterPro" id="IPR023198">
    <property type="entry name" value="PGP-like_dom2"/>
</dbReference>
<dbReference type="Pfam" id="PF13419">
    <property type="entry name" value="HAD_2"/>
    <property type="match status" value="1"/>
</dbReference>
<comment type="cofactor">
    <cofactor evidence="2">
        <name>Mg(2+)</name>
        <dbReference type="ChEBI" id="CHEBI:18420"/>
    </cofactor>
</comment>
<dbReference type="SFLD" id="SFLDG01129">
    <property type="entry name" value="C1.5:_HAD__Beta-PGM__Phosphata"/>
    <property type="match status" value="1"/>
</dbReference>
<comment type="similarity">
    <text evidence="4">Belongs to the HAD-like hydrolase superfamily. CbbY/CbbZ/Gph/YieH family.</text>
</comment>
<evidence type="ECO:0000256" key="2">
    <source>
        <dbReference type="ARBA" id="ARBA00001946"/>
    </source>
</evidence>
<dbReference type="NCBIfam" id="TIGR01509">
    <property type="entry name" value="HAD-SF-IA-v3"/>
    <property type="match status" value="1"/>
</dbReference>
<comment type="pathway">
    <text evidence="3">Organic acid metabolism; glycolate biosynthesis; glycolate from 2-phosphoglycolate: step 1/1.</text>
</comment>
<dbReference type="PROSITE" id="PS01228">
    <property type="entry name" value="COF_1"/>
    <property type="match status" value="1"/>
</dbReference>
<evidence type="ECO:0000256" key="8">
    <source>
        <dbReference type="ARBA" id="ARBA00022842"/>
    </source>
</evidence>
<evidence type="ECO:0000313" key="11">
    <source>
        <dbReference type="Proteomes" id="UP001366060"/>
    </source>
</evidence>
<dbReference type="InterPro" id="IPR036412">
    <property type="entry name" value="HAD-like_sf"/>
</dbReference>
<evidence type="ECO:0000256" key="1">
    <source>
        <dbReference type="ARBA" id="ARBA00000830"/>
    </source>
</evidence>
<reference evidence="10 11" key="1">
    <citation type="submission" date="2024-02" db="EMBL/GenBank/DDBJ databases">
        <title>Bacteria isolated from the canopy kelp, Nereocystis luetkeana.</title>
        <authorList>
            <person name="Pfister C.A."/>
            <person name="Younker I.T."/>
            <person name="Light S.H."/>
        </authorList>
    </citation>
    <scope>NUCLEOTIDE SEQUENCE [LARGE SCALE GENOMIC DNA]</scope>
    <source>
        <strain evidence="10 11">TI.2.07</strain>
    </source>
</reference>
<dbReference type="EMBL" id="JBAKBA010000001">
    <property type="protein sequence ID" value="MEL0657619.1"/>
    <property type="molecule type" value="Genomic_DNA"/>
</dbReference>
<keyword evidence="8" id="KW-0460">Magnesium</keyword>
<dbReference type="EC" id="3.1.3.18" evidence="5"/>
<dbReference type="NCBIfam" id="TIGR01449">
    <property type="entry name" value="PGP_bact"/>
    <property type="match status" value="1"/>
</dbReference>
<proteinExistence type="inferred from homology"/>
<dbReference type="SFLD" id="SFLDS00003">
    <property type="entry name" value="Haloacid_Dehalogenase"/>
    <property type="match status" value="1"/>
</dbReference>
<comment type="caution">
    <text evidence="10">The sequence shown here is derived from an EMBL/GenBank/DDBJ whole genome shotgun (WGS) entry which is preliminary data.</text>
</comment>
<gene>
    <name evidence="10" type="ORF">V6255_00580</name>
</gene>
<dbReference type="CDD" id="cd16417">
    <property type="entry name" value="HAD_PGPase"/>
    <property type="match status" value="1"/>
</dbReference>
<evidence type="ECO:0000256" key="9">
    <source>
        <dbReference type="ARBA" id="ARBA00023277"/>
    </source>
</evidence>
<accession>A0ABU9H6X4</accession>
<organism evidence="10 11">
    <name type="scientific">Psychromonas arctica</name>
    <dbReference type="NCBI Taxonomy" id="168275"/>
    <lineage>
        <taxon>Bacteria</taxon>
        <taxon>Pseudomonadati</taxon>
        <taxon>Pseudomonadota</taxon>
        <taxon>Gammaproteobacteria</taxon>
        <taxon>Alteromonadales</taxon>
        <taxon>Psychromonadaceae</taxon>
        <taxon>Psychromonas</taxon>
    </lineage>
</organism>
<keyword evidence="9" id="KW-0119">Carbohydrate metabolism</keyword>
<evidence type="ECO:0000313" key="10">
    <source>
        <dbReference type="EMBL" id="MEL0657619.1"/>
    </source>
</evidence>
<dbReference type="Proteomes" id="UP001366060">
    <property type="component" value="Unassembled WGS sequence"/>
</dbReference>
<keyword evidence="6" id="KW-0479">Metal-binding</keyword>
<dbReference type="Gene3D" id="3.40.50.1000">
    <property type="entry name" value="HAD superfamily/HAD-like"/>
    <property type="match status" value="1"/>
</dbReference>
<keyword evidence="11" id="KW-1185">Reference proteome</keyword>
<dbReference type="Gene3D" id="1.10.150.240">
    <property type="entry name" value="Putative phosphatase, domain 2"/>
    <property type="match status" value="1"/>
</dbReference>
<dbReference type="GO" id="GO:0008967">
    <property type="term" value="F:phosphoglycolate phosphatase activity"/>
    <property type="evidence" value="ECO:0007669"/>
    <property type="project" value="UniProtKB-EC"/>
</dbReference>
<dbReference type="NCBIfam" id="NF009695">
    <property type="entry name" value="PRK13222.1-2"/>
    <property type="match status" value="1"/>
</dbReference>
<dbReference type="InterPro" id="IPR041492">
    <property type="entry name" value="HAD_2"/>
</dbReference>
<dbReference type="InterPro" id="IPR037512">
    <property type="entry name" value="PGPase_prok"/>
</dbReference>